<evidence type="ECO:0000313" key="5">
    <source>
        <dbReference type="EMBL" id="MCY1009341.1"/>
    </source>
</evidence>
<dbReference type="GO" id="GO:0003677">
    <property type="term" value="F:DNA binding"/>
    <property type="evidence" value="ECO:0007669"/>
    <property type="project" value="UniProtKB-KW"/>
</dbReference>
<dbReference type="Gene3D" id="1.10.10.10">
    <property type="entry name" value="Winged helix-like DNA-binding domain superfamily/Winged helix DNA-binding domain"/>
    <property type="match status" value="1"/>
</dbReference>
<evidence type="ECO:0000256" key="1">
    <source>
        <dbReference type="ARBA" id="ARBA00023015"/>
    </source>
</evidence>
<evidence type="ECO:0000256" key="2">
    <source>
        <dbReference type="ARBA" id="ARBA00023125"/>
    </source>
</evidence>
<dbReference type="Proteomes" id="UP001150924">
    <property type="component" value="Unassembled WGS sequence"/>
</dbReference>
<dbReference type="InterPro" id="IPR002577">
    <property type="entry name" value="HTH_HxlR"/>
</dbReference>
<protein>
    <submittedName>
        <fullName evidence="5">Helix-turn-helix domain-containing protein</fullName>
    </submittedName>
</protein>
<sequence>MSKWGMLIMLALAERTYRYAELRRRVGGVSERMLALTLRTLEEDGFVARRDYGEVPPRVEYSLTPLDSGLAEHLDALGRWIATNTPKVLAAREKHRQRAAK</sequence>
<reference evidence="5" key="1">
    <citation type="submission" date="2022-11" db="EMBL/GenBank/DDBJ databases">
        <title>Minimal conservation of predation-associated metabolite biosynthetic gene clusters underscores biosynthetic potential of Myxococcota including descriptions for ten novel species: Archangium lansinium sp. nov., Myxococcus landrumus sp. nov., Nannocystis bai.</title>
        <authorList>
            <person name="Ahearne A."/>
            <person name="Stevens C."/>
            <person name="Phillips K."/>
        </authorList>
    </citation>
    <scope>NUCLEOTIDE SEQUENCE</scope>
    <source>
        <strain evidence="5">Na p29</strain>
    </source>
</reference>
<keyword evidence="6" id="KW-1185">Reference proteome</keyword>
<organism evidence="5 6">
    <name type="scientific">Nannocystis pusilla</name>
    <dbReference type="NCBI Taxonomy" id="889268"/>
    <lineage>
        <taxon>Bacteria</taxon>
        <taxon>Pseudomonadati</taxon>
        <taxon>Myxococcota</taxon>
        <taxon>Polyangia</taxon>
        <taxon>Nannocystales</taxon>
        <taxon>Nannocystaceae</taxon>
        <taxon>Nannocystis</taxon>
    </lineage>
</organism>
<accession>A0A9X3IZA6</accession>
<keyword evidence="2" id="KW-0238">DNA-binding</keyword>
<keyword evidence="1" id="KW-0805">Transcription regulation</keyword>
<dbReference type="EMBL" id="JAPNKE010000002">
    <property type="protein sequence ID" value="MCY1009341.1"/>
    <property type="molecule type" value="Genomic_DNA"/>
</dbReference>
<dbReference type="PANTHER" id="PTHR33204">
    <property type="entry name" value="TRANSCRIPTIONAL REGULATOR, MARR FAMILY"/>
    <property type="match status" value="1"/>
</dbReference>
<dbReference type="Pfam" id="PF01638">
    <property type="entry name" value="HxlR"/>
    <property type="match status" value="1"/>
</dbReference>
<dbReference type="SUPFAM" id="SSF46785">
    <property type="entry name" value="Winged helix' DNA-binding domain"/>
    <property type="match status" value="1"/>
</dbReference>
<dbReference type="InterPro" id="IPR036390">
    <property type="entry name" value="WH_DNA-bd_sf"/>
</dbReference>
<dbReference type="InterPro" id="IPR036388">
    <property type="entry name" value="WH-like_DNA-bd_sf"/>
</dbReference>
<comment type="caution">
    <text evidence="5">The sequence shown here is derived from an EMBL/GenBank/DDBJ whole genome shotgun (WGS) entry which is preliminary data.</text>
</comment>
<gene>
    <name evidence="5" type="ORF">OV079_28010</name>
</gene>
<proteinExistence type="predicted"/>
<dbReference type="PANTHER" id="PTHR33204:SF37">
    <property type="entry name" value="HTH-TYPE TRANSCRIPTIONAL REGULATOR YODB"/>
    <property type="match status" value="1"/>
</dbReference>
<keyword evidence="3" id="KW-0804">Transcription</keyword>
<name>A0A9X3IZA6_9BACT</name>
<dbReference type="PROSITE" id="PS51118">
    <property type="entry name" value="HTH_HXLR"/>
    <property type="match status" value="1"/>
</dbReference>
<feature type="domain" description="HTH hxlR-type" evidence="4">
    <location>
        <begin position="1"/>
        <end position="89"/>
    </location>
</feature>
<evidence type="ECO:0000313" key="6">
    <source>
        <dbReference type="Proteomes" id="UP001150924"/>
    </source>
</evidence>
<evidence type="ECO:0000259" key="4">
    <source>
        <dbReference type="PROSITE" id="PS51118"/>
    </source>
</evidence>
<dbReference type="AlphaFoldDB" id="A0A9X3IZA6"/>
<evidence type="ECO:0000256" key="3">
    <source>
        <dbReference type="ARBA" id="ARBA00023163"/>
    </source>
</evidence>